<keyword evidence="3" id="KW-1185">Reference proteome</keyword>
<accession>A0A1G5L784</accession>
<proteinExistence type="predicted"/>
<dbReference type="AlphaFoldDB" id="A0A1G5L784"/>
<evidence type="ECO:0000259" key="1">
    <source>
        <dbReference type="SMART" id="SM00860"/>
    </source>
</evidence>
<protein>
    <submittedName>
        <fullName evidence="2">SMI1 / KNR4 family (SUKH-1)</fullName>
    </submittedName>
</protein>
<dbReference type="Pfam" id="PF09346">
    <property type="entry name" value="SMI1_KNR4"/>
    <property type="match status" value="1"/>
</dbReference>
<dbReference type="InterPro" id="IPR037883">
    <property type="entry name" value="Knr4/Smi1-like_sf"/>
</dbReference>
<dbReference type="SUPFAM" id="SSF160631">
    <property type="entry name" value="SMI1/KNR4-like"/>
    <property type="match status" value="1"/>
</dbReference>
<feature type="domain" description="Knr4/Smi1-like" evidence="1">
    <location>
        <begin position="36"/>
        <end position="148"/>
    </location>
</feature>
<evidence type="ECO:0000313" key="3">
    <source>
        <dbReference type="Proteomes" id="UP000198538"/>
    </source>
</evidence>
<name>A0A1G5L784_9BACL</name>
<reference evidence="3" key="1">
    <citation type="submission" date="2016-10" db="EMBL/GenBank/DDBJ databases">
        <authorList>
            <person name="Varghese N."/>
            <person name="Submissions S."/>
        </authorList>
    </citation>
    <scope>NUCLEOTIDE SEQUENCE [LARGE SCALE GENOMIC DNA]</scope>
    <source>
        <strain evidence="3">BL9</strain>
    </source>
</reference>
<dbReference type="SMART" id="SM00860">
    <property type="entry name" value="SMI1_KNR4"/>
    <property type="match status" value="1"/>
</dbReference>
<dbReference type="RefSeq" id="WP_090924304.1">
    <property type="nucleotide sequence ID" value="NZ_FMVM01000021.1"/>
</dbReference>
<dbReference type="InterPro" id="IPR018958">
    <property type="entry name" value="Knr4/Smi1-like_dom"/>
</dbReference>
<dbReference type="Proteomes" id="UP000198538">
    <property type="component" value="Unassembled WGS sequence"/>
</dbReference>
<gene>
    <name evidence="2" type="ORF">SAMN05720606_12116</name>
</gene>
<dbReference type="EMBL" id="FMVM01000021">
    <property type="protein sequence ID" value="SCZ08735.1"/>
    <property type="molecule type" value="Genomic_DNA"/>
</dbReference>
<evidence type="ECO:0000313" key="2">
    <source>
        <dbReference type="EMBL" id="SCZ08735.1"/>
    </source>
</evidence>
<dbReference type="Gene3D" id="3.40.1580.10">
    <property type="entry name" value="SMI1/KNR4-like"/>
    <property type="match status" value="1"/>
</dbReference>
<sequence length="167" mass="19512">MELFKAFKDWSDQNDGQIEIFTSAGKMTAINRLKPGATQEKIEDISNFFSVSLPPDYIGFLQICNGASLFEHPEYGGEVLLYSAQDVMHYNEPTDRKIAVANIVDDRILIDLDRWHSGEEEYLLLCESMNPVDFSGHFNTNFKTWLERFIISQGEKFWYWKTDRYIF</sequence>
<organism evidence="2 3">
    <name type="scientific">Paenibacillus polysaccharolyticus</name>
    <dbReference type="NCBI Taxonomy" id="582692"/>
    <lineage>
        <taxon>Bacteria</taxon>
        <taxon>Bacillati</taxon>
        <taxon>Bacillota</taxon>
        <taxon>Bacilli</taxon>
        <taxon>Bacillales</taxon>
        <taxon>Paenibacillaceae</taxon>
        <taxon>Paenibacillus</taxon>
    </lineage>
</organism>